<gene>
    <name evidence="2" type="ORF">ACFFIA_15110</name>
</gene>
<dbReference type="RefSeq" id="WP_377251303.1">
    <property type="nucleotide sequence ID" value="NZ_JBHLUH010000023.1"/>
</dbReference>
<keyword evidence="3" id="KW-1185">Reference proteome</keyword>
<evidence type="ECO:0000256" key="1">
    <source>
        <dbReference type="SAM" id="MobiDB-lite"/>
    </source>
</evidence>
<dbReference type="Proteomes" id="UP001589867">
    <property type="component" value="Unassembled WGS sequence"/>
</dbReference>
<name>A0ABV6M3B2_9ACTN</name>
<evidence type="ECO:0000313" key="3">
    <source>
        <dbReference type="Proteomes" id="UP001589867"/>
    </source>
</evidence>
<reference evidence="2 3" key="1">
    <citation type="submission" date="2024-09" db="EMBL/GenBank/DDBJ databases">
        <authorList>
            <person name="Sun Q."/>
            <person name="Mori K."/>
        </authorList>
    </citation>
    <scope>NUCLEOTIDE SEQUENCE [LARGE SCALE GENOMIC DNA]</scope>
    <source>
        <strain evidence="2 3">TBRC 3947</strain>
    </source>
</reference>
<protein>
    <submittedName>
        <fullName evidence="2">Uncharacterized protein</fullName>
    </submittedName>
</protein>
<accession>A0ABV6M3B2</accession>
<proteinExistence type="predicted"/>
<organism evidence="2 3">
    <name type="scientific">Phytohabitans kaempferiae</name>
    <dbReference type="NCBI Taxonomy" id="1620943"/>
    <lineage>
        <taxon>Bacteria</taxon>
        <taxon>Bacillati</taxon>
        <taxon>Actinomycetota</taxon>
        <taxon>Actinomycetes</taxon>
        <taxon>Micromonosporales</taxon>
        <taxon>Micromonosporaceae</taxon>
    </lineage>
</organism>
<feature type="region of interest" description="Disordered" evidence="1">
    <location>
        <begin position="1"/>
        <end position="23"/>
    </location>
</feature>
<evidence type="ECO:0000313" key="2">
    <source>
        <dbReference type="EMBL" id="MFC0528989.1"/>
    </source>
</evidence>
<comment type="caution">
    <text evidence="2">The sequence shown here is derived from an EMBL/GenBank/DDBJ whole genome shotgun (WGS) entry which is preliminary data.</text>
</comment>
<sequence>MNAAPAAADQGIGTSFGSPDGTVWGRVTFYDTGYTVKVEGSVYG</sequence>
<dbReference type="EMBL" id="JBHLUH010000023">
    <property type="protein sequence ID" value="MFC0528989.1"/>
    <property type="molecule type" value="Genomic_DNA"/>
</dbReference>